<name>A0ABC8BTM1_9ACTN</name>
<dbReference type="Proteomes" id="UP000192251">
    <property type="component" value="Chromosome"/>
</dbReference>
<dbReference type="AlphaFoldDB" id="A0ABC8BTM1"/>
<accession>A0ABC8BTM1</accession>
<gene>
    <name evidence="1" type="ORF">B7C62_17015</name>
</gene>
<reference evidence="1 2" key="1">
    <citation type="submission" date="2017-04" db="EMBL/GenBank/DDBJ databases">
        <title>The complete genome sequence of Streptomyces albolongus YIM 101047, the producer of novel bafilomycins and novel odoriferous sesquiterpenoids.</title>
        <authorList>
            <person name="Yin M."/>
            <person name="Jiang Y."/>
        </authorList>
    </citation>
    <scope>NUCLEOTIDE SEQUENCE [LARGE SCALE GENOMIC DNA]</scope>
    <source>
        <strain evidence="1 2">YIM 101047</strain>
    </source>
</reference>
<proteinExistence type="predicted"/>
<dbReference type="EMBL" id="CP020563">
    <property type="protein sequence ID" value="ARF73777.1"/>
    <property type="molecule type" value="Genomic_DNA"/>
</dbReference>
<organism evidence="1 2">
    <name type="scientific">Kitasatospora albolonga</name>
    <dbReference type="NCBI Taxonomy" id="68173"/>
    <lineage>
        <taxon>Bacteria</taxon>
        <taxon>Bacillati</taxon>
        <taxon>Actinomycetota</taxon>
        <taxon>Actinomycetes</taxon>
        <taxon>Kitasatosporales</taxon>
        <taxon>Streptomycetaceae</taxon>
        <taxon>Kitasatospora</taxon>
    </lineage>
</organism>
<keyword evidence="2" id="KW-1185">Reference proteome</keyword>
<evidence type="ECO:0000313" key="1">
    <source>
        <dbReference type="EMBL" id="ARF73777.1"/>
    </source>
</evidence>
<dbReference type="KEGG" id="kab:B7C62_17015"/>
<protein>
    <submittedName>
        <fullName evidence="1">Uncharacterized protein</fullName>
    </submittedName>
</protein>
<sequence>MLWARYSAALSSSGRPVGRPLDGMLHPGRQHGVMLRRYCGVCARLAQTNGGRHLHLVTDDERLESGTVRTVHPPVCLDHAAAAAMSPRLRHGYTALLVRASVLSGVLGTPCTPAGLGVRLAPGEHRFVPYTDKETLRWFLAFGLVRDLTDYEVVNPNDLVPAA</sequence>
<evidence type="ECO:0000313" key="2">
    <source>
        <dbReference type="Proteomes" id="UP000192251"/>
    </source>
</evidence>